<dbReference type="Pfam" id="PF00288">
    <property type="entry name" value="GHMP_kinases_N"/>
    <property type="match status" value="1"/>
</dbReference>
<dbReference type="SUPFAM" id="SSF55060">
    <property type="entry name" value="GHMP Kinase, C-terminal domain"/>
    <property type="match status" value="1"/>
</dbReference>
<comment type="catalytic activity">
    <reaction evidence="9">
        <text>4-CDP-2-C-methyl-D-erythritol + ATP = 4-CDP-2-C-methyl-D-erythritol 2-phosphate + ADP + H(+)</text>
        <dbReference type="Rhea" id="RHEA:18437"/>
        <dbReference type="ChEBI" id="CHEBI:15378"/>
        <dbReference type="ChEBI" id="CHEBI:30616"/>
        <dbReference type="ChEBI" id="CHEBI:57823"/>
        <dbReference type="ChEBI" id="CHEBI:57919"/>
        <dbReference type="ChEBI" id="CHEBI:456216"/>
        <dbReference type="EC" id="2.7.1.148"/>
    </reaction>
</comment>
<dbReference type="HAMAP" id="MF_00061">
    <property type="entry name" value="IspE"/>
    <property type="match status" value="1"/>
</dbReference>
<dbReference type="NCBIfam" id="TIGR00154">
    <property type="entry name" value="ispE"/>
    <property type="match status" value="1"/>
</dbReference>
<dbReference type="SUPFAM" id="SSF54211">
    <property type="entry name" value="Ribosomal protein S5 domain 2-like"/>
    <property type="match status" value="1"/>
</dbReference>
<evidence type="ECO:0000256" key="3">
    <source>
        <dbReference type="ARBA" id="ARBA00017473"/>
    </source>
</evidence>
<keyword evidence="13" id="KW-1185">Reference proteome</keyword>
<dbReference type="AlphaFoldDB" id="A0A2V1J2W0"/>
<dbReference type="Gene3D" id="3.30.230.10">
    <property type="match status" value="1"/>
</dbReference>
<comment type="similarity">
    <text evidence="1 9">Belongs to the GHMP kinase family. IspE subfamily.</text>
</comment>
<dbReference type="GO" id="GO:0019288">
    <property type="term" value="P:isopentenyl diphosphate biosynthetic process, methylerythritol 4-phosphate pathway"/>
    <property type="evidence" value="ECO:0007669"/>
    <property type="project" value="UniProtKB-UniRule"/>
</dbReference>
<evidence type="ECO:0000259" key="11">
    <source>
        <dbReference type="Pfam" id="PF08544"/>
    </source>
</evidence>
<dbReference type="GO" id="GO:0050515">
    <property type="term" value="F:4-(cytidine 5'-diphospho)-2-C-methyl-D-erythritol kinase activity"/>
    <property type="evidence" value="ECO:0007669"/>
    <property type="project" value="UniProtKB-UniRule"/>
</dbReference>
<feature type="active site" evidence="9">
    <location>
        <position position="134"/>
    </location>
</feature>
<evidence type="ECO:0000256" key="7">
    <source>
        <dbReference type="ARBA" id="ARBA00022840"/>
    </source>
</evidence>
<comment type="function">
    <text evidence="9">Catalyzes the phosphorylation of the position 2 hydroxy group of 4-diphosphocytidyl-2C-methyl-D-erythritol.</text>
</comment>
<dbReference type="GO" id="GO:0016114">
    <property type="term" value="P:terpenoid biosynthetic process"/>
    <property type="evidence" value="ECO:0007669"/>
    <property type="project" value="UniProtKB-UniRule"/>
</dbReference>
<evidence type="ECO:0000256" key="5">
    <source>
        <dbReference type="ARBA" id="ARBA00022741"/>
    </source>
</evidence>
<dbReference type="GeneID" id="93424348"/>
<evidence type="ECO:0000256" key="9">
    <source>
        <dbReference type="HAMAP-Rule" id="MF_00061"/>
    </source>
</evidence>
<comment type="pathway">
    <text evidence="9">Isoprenoid biosynthesis; isopentenyl diphosphate biosynthesis via DXP pathway; isopentenyl diphosphate from 1-deoxy-D-xylulose 5-phosphate: step 3/6.</text>
</comment>
<dbReference type="InterPro" id="IPR014721">
    <property type="entry name" value="Ribsml_uS5_D2-typ_fold_subgr"/>
</dbReference>
<evidence type="ECO:0000256" key="1">
    <source>
        <dbReference type="ARBA" id="ARBA00009684"/>
    </source>
</evidence>
<protein>
    <recommendedName>
        <fullName evidence="3 9">4-diphosphocytidyl-2-C-methyl-D-erythritol kinase</fullName>
        <shortName evidence="9">CMK</shortName>
        <ecNumber evidence="2 9">2.7.1.148</ecNumber>
    </recommendedName>
    <alternativeName>
        <fullName evidence="8 9">4-(cytidine-5'-diphospho)-2-C-methyl-D-erythritol kinase</fullName>
    </alternativeName>
</protein>
<evidence type="ECO:0000256" key="8">
    <source>
        <dbReference type="ARBA" id="ARBA00032554"/>
    </source>
</evidence>
<dbReference type="InterPro" id="IPR036554">
    <property type="entry name" value="GHMP_kinase_C_sf"/>
</dbReference>
<feature type="binding site" evidence="9">
    <location>
        <begin position="92"/>
        <end position="102"/>
    </location>
    <ligand>
        <name>ATP</name>
        <dbReference type="ChEBI" id="CHEBI:30616"/>
    </ligand>
</feature>
<evidence type="ECO:0000256" key="6">
    <source>
        <dbReference type="ARBA" id="ARBA00022777"/>
    </source>
</evidence>
<dbReference type="InterPro" id="IPR020568">
    <property type="entry name" value="Ribosomal_Su5_D2-typ_SF"/>
</dbReference>
<keyword evidence="7 9" id="KW-0067">ATP-binding</keyword>
<accession>A0A2V1J2W0</accession>
<feature type="domain" description="GHMP kinase N-terminal" evidence="10">
    <location>
        <begin position="65"/>
        <end position="139"/>
    </location>
</feature>
<organism evidence="12 13">
    <name type="scientific">Paramuribaculum intestinale</name>
    <dbReference type="NCBI Taxonomy" id="2094151"/>
    <lineage>
        <taxon>Bacteria</taxon>
        <taxon>Pseudomonadati</taxon>
        <taxon>Bacteroidota</taxon>
        <taxon>Bacteroidia</taxon>
        <taxon>Bacteroidales</taxon>
        <taxon>Muribaculaceae</taxon>
        <taxon>Paramuribaculum</taxon>
    </lineage>
</organism>
<evidence type="ECO:0000313" key="13">
    <source>
        <dbReference type="Proteomes" id="UP000244925"/>
    </source>
</evidence>
<evidence type="ECO:0000313" key="12">
    <source>
        <dbReference type="EMBL" id="PWB09864.1"/>
    </source>
</evidence>
<evidence type="ECO:0000259" key="10">
    <source>
        <dbReference type="Pfam" id="PF00288"/>
    </source>
</evidence>
<keyword evidence="5 9" id="KW-0547">Nucleotide-binding</keyword>
<sequence length="274" mass="28939">MIVFPNAKINLGLAITGRRPDGYHDIETVMYPVGWTDILEIVPSKSGVTELFTSGRRVECPPESNLVMKAYRALDAITTLPPVSIYLHKVIPDGAGLGGGSADAAFALKALNTMLNLGLDYKRLEEIAATIGADCPFFIRNRPVTATGTGTTFSPADISLAGYSIVIAKPAGSVSTREAYSGVKSYTAPGRVAEAITRPISSWDGCLINDFEASVAAQLPEITAIKQQLADMGAVYTSMSGSGSAVYGLFGCDILSDDISGKFPGMDIYIGRLD</sequence>
<keyword evidence="6 9" id="KW-0418">Kinase</keyword>
<gene>
    <name evidence="9" type="primary">ispE</name>
    <name evidence="12" type="ORF">C5O25_01050</name>
</gene>
<dbReference type="PANTHER" id="PTHR43527">
    <property type="entry name" value="4-DIPHOSPHOCYTIDYL-2-C-METHYL-D-ERYTHRITOL KINASE, CHLOROPLASTIC"/>
    <property type="match status" value="1"/>
</dbReference>
<feature type="domain" description="GHMP kinase C-terminal" evidence="11">
    <location>
        <begin position="208"/>
        <end position="250"/>
    </location>
</feature>
<dbReference type="RefSeq" id="WP_107034916.1">
    <property type="nucleotide sequence ID" value="NZ_CAONGC010000003.1"/>
</dbReference>
<dbReference type="UniPathway" id="UPA00056">
    <property type="reaction ID" value="UER00094"/>
</dbReference>
<feature type="active site" evidence="9">
    <location>
        <position position="8"/>
    </location>
</feature>
<dbReference type="EC" id="2.7.1.148" evidence="2 9"/>
<dbReference type="EMBL" id="PUBV01000001">
    <property type="protein sequence ID" value="PWB09864.1"/>
    <property type="molecule type" value="Genomic_DNA"/>
</dbReference>
<dbReference type="PANTHER" id="PTHR43527:SF2">
    <property type="entry name" value="4-DIPHOSPHOCYTIDYL-2-C-METHYL-D-ERYTHRITOL KINASE, CHLOROPLASTIC"/>
    <property type="match status" value="1"/>
</dbReference>
<dbReference type="InterPro" id="IPR013750">
    <property type="entry name" value="GHMP_kinase_C_dom"/>
</dbReference>
<comment type="caution">
    <text evidence="12">The sequence shown here is derived from an EMBL/GenBank/DDBJ whole genome shotgun (WGS) entry which is preliminary data.</text>
</comment>
<dbReference type="Pfam" id="PF08544">
    <property type="entry name" value="GHMP_kinases_C"/>
    <property type="match status" value="1"/>
</dbReference>
<evidence type="ECO:0000256" key="4">
    <source>
        <dbReference type="ARBA" id="ARBA00022679"/>
    </source>
</evidence>
<keyword evidence="4 9" id="KW-0808">Transferase</keyword>
<dbReference type="GO" id="GO:0005524">
    <property type="term" value="F:ATP binding"/>
    <property type="evidence" value="ECO:0007669"/>
    <property type="project" value="UniProtKB-UniRule"/>
</dbReference>
<proteinExistence type="inferred from homology"/>
<keyword evidence="9" id="KW-0414">Isoprene biosynthesis</keyword>
<dbReference type="Gene3D" id="3.30.70.890">
    <property type="entry name" value="GHMP kinase, C-terminal domain"/>
    <property type="match status" value="1"/>
</dbReference>
<dbReference type="InterPro" id="IPR006204">
    <property type="entry name" value="GHMP_kinase_N_dom"/>
</dbReference>
<name>A0A2V1J2W0_9BACT</name>
<evidence type="ECO:0000256" key="2">
    <source>
        <dbReference type="ARBA" id="ARBA00012052"/>
    </source>
</evidence>
<reference evidence="13" key="1">
    <citation type="submission" date="2018-02" db="EMBL/GenBank/DDBJ databases">
        <authorList>
            <person name="Clavel T."/>
            <person name="Strowig T."/>
        </authorList>
    </citation>
    <scope>NUCLEOTIDE SEQUENCE [LARGE SCALE GENOMIC DNA]</scope>
    <source>
        <strain evidence="13">DSM 100764</strain>
    </source>
</reference>
<dbReference type="Proteomes" id="UP000244925">
    <property type="component" value="Unassembled WGS sequence"/>
</dbReference>
<dbReference type="InterPro" id="IPR004424">
    <property type="entry name" value="IspE"/>
</dbReference>
<dbReference type="PIRSF" id="PIRSF010376">
    <property type="entry name" value="IspE"/>
    <property type="match status" value="1"/>
</dbReference>